<name>A0A0A9FJ60_ARUDO</name>
<dbReference type="EMBL" id="GBRH01185509">
    <property type="protein sequence ID" value="JAE12387.1"/>
    <property type="molecule type" value="Transcribed_RNA"/>
</dbReference>
<dbReference type="AlphaFoldDB" id="A0A0A9FJ60"/>
<proteinExistence type="predicted"/>
<reference evidence="1" key="2">
    <citation type="journal article" date="2015" name="Data Brief">
        <title>Shoot transcriptome of the giant reed, Arundo donax.</title>
        <authorList>
            <person name="Barrero R.A."/>
            <person name="Guerrero F.D."/>
            <person name="Moolhuijzen P."/>
            <person name="Goolsby J.A."/>
            <person name="Tidwell J."/>
            <person name="Bellgard S.E."/>
            <person name="Bellgard M.I."/>
        </authorList>
    </citation>
    <scope>NUCLEOTIDE SEQUENCE</scope>
    <source>
        <tissue evidence="1">Shoot tissue taken approximately 20 cm above the soil surface</tissue>
    </source>
</reference>
<protein>
    <submittedName>
        <fullName evidence="1">Uncharacterized protein</fullName>
    </submittedName>
</protein>
<organism evidence="1">
    <name type="scientific">Arundo donax</name>
    <name type="common">Giant reed</name>
    <name type="synonym">Donax arundinaceus</name>
    <dbReference type="NCBI Taxonomy" id="35708"/>
    <lineage>
        <taxon>Eukaryota</taxon>
        <taxon>Viridiplantae</taxon>
        <taxon>Streptophyta</taxon>
        <taxon>Embryophyta</taxon>
        <taxon>Tracheophyta</taxon>
        <taxon>Spermatophyta</taxon>
        <taxon>Magnoliopsida</taxon>
        <taxon>Liliopsida</taxon>
        <taxon>Poales</taxon>
        <taxon>Poaceae</taxon>
        <taxon>PACMAD clade</taxon>
        <taxon>Arundinoideae</taxon>
        <taxon>Arundineae</taxon>
        <taxon>Arundo</taxon>
    </lineage>
</organism>
<sequence length="56" mass="5800">MTTATESYPGIPSISTATSQCISKVAMILEMLIQPVELMQVASGSGGTHLCSSKLV</sequence>
<reference evidence="1" key="1">
    <citation type="submission" date="2014-09" db="EMBL/GenBank/DDBJ databases">
        <authorList>
            <person name="Magalhaes I.L.F."/>
            <person name="Oliveira U."/>
            <person name="Santos F.R."/>
            <person name="Vidigal T.H.D.A."/>
            <person name="Brescovit A.D."/>
            <person name="Santos A.J."/>
        </authorList>
    </citation>
    <scope>NUCLEOTIDE SEQUENCE</scope>
    <source>
        <tissue evidence="1">Shoot tissue taken approximately 20 cm above the soil surface</tissue>
    </source>
</reference>
<accession>A0A0A9FJ60</accession>
<evidence type="ECO:0000313" key="1">
    <source>
        <dbReference type="EMBL" id="JAE12387.1"/>
    </source>
</evidence>